<dbReference type="InterPro" id="IPR024623">
    <property type="entry name" value="YtxH"/>
</dbReference>
<keyword evidence="1" id="KW-1133">Transmembrane helix</keyword>
<sequence>MAEYNRGLNVGFAAGVGFVLGLFAGALMGMLYTPKPGAELRRELKERGTEYYEKGKEAVDTAMEKAREGIEVGRKRVTEIAEKVAERVEDIKSAVSKAAEAGEEQAEKVKPE</sequence>
<accession>A0A6V8NR91</accession>
<evidence type="ECO:0000313" key="2">
    <source>
        <dbReference type="EMBL" id="GFP22919.1"/>
    </source>
</evidence>
<dbReference type="RefSeq" id="WP_176231218.1">
    <property type="nucleotide sequence ID" value="NZ_BLRZ01000070.1"/>
</dbReference>
<dbReference type="Proteomes" id="UP000585609">
    <property type="component" value="Unassembled WGS sequence"/>
</dbReference>
<evidence type="ECO:0000313" key="4">
    <source>
        <dbReference type="EMBL" id="GFP36923.1"/>
    </source>
</evidence>
<keyword evidence="7" id="KW-1185">Reference proteome</keyword>
<dbReference type="InterPro" id="IPR052928">
    <property type="entry name" value="Desiccation-related_membrane"/>
</dbReference>
<organism evidence="2 6">
    <name type="scientific">Candidatus Hakubella thermalkaliphila</name>
    <dbReference type="NCBI Taxonomy" id="2754717"/>
    <lineage>
        <taxon>Bacteria</taxon>
        <taxon>Bacillati</taxon>
        <taxon>Actinomycetota</taxon>
        <taxon>Actinomycetota incertae sedis</taxon>
        <taxon>Candidatus Hakubellales</taxon>
        <taxon>Candidatus Hakubellaceae</taxon>
        <taxon>Candidatus Hakubella</taxon>
    </lineage>
</organism>
<proteinExistence type="predicted"/>
<evidence type="ECO:0000313" key="5">
    <source>
        <dbReference type="Proteomes" id="UP000561271"/>
    </source>
</evidence>
<evidence type="ECO:0000313" key="6">
    <source>
        <dbReference type="Proteomes" id="UP000585609"/>
    </source>
</evidence>
<dbReference type="EMBL" id="BLSC01000032">
    <property type="protein sequence ID" value="GFP36923.1"/>
    <property type="molecule type" value="Genomic_DNA"/>
</dbReference>
<protein>
    <recommendedName>
        <fullName evidence="8">Gas vesicle protein</fullName>
    </recommendedName>
</protein>
<dbReference type="PANTHER" id="PTHR35792">
    <property type="entry name" value="GENERAL STRESS PROTEIN"/>
    <property type="match status" value="1"/>
</dbReference>
<dbReference type="AlphaFoldDB" id="A0A6V8NR91"/>
<evidence type="ECO:0000313" key="7">
    <source>
        <dbReference type="Proteomes" id="UP000588083"/>
    </source>
</evidence>
<keyword evidence="1" id="KW-0812">Transmembrane</keyword>
<evidence type="ECO:0000256" key="1">
    <source>
        <dbReference type="SAM" id="Phobius"/>
    </source>
</evidence>
<evidence type="ECO:0008006" key="8">
    <source>
        <dbReference type="Google" id="ProtNLM"/>
    </source>
</evidence>
<dbReference type="EMBL" id="BLRW01000031">
    <property type="protein sequence ID" value="GFP22919.1"/>
    <property type="molecule type" value="Genomic_DNA"/>
</dbReference>
<dbReference type="Proteomes" id="UP000588083">
    <property type="component" value="Unassembled WGS sequence"/>
</dbReference>
<reference evidence="5 6" key="1">
    <citation type="journal article" date="2020" name="Front. Microbiol.">
        <title>Single-cell genomics of novel Actinobacteria with the Wood-Ljungdahl pathway discovered in a serpentinizing system.</title>
        <authorList>
            <person name="Merino N."/>
            <person name="Kawai M."/>
            <person name="Boyd E.S."/>
            <person name="Colman D.R."/>
            <person name="McGlynn S.E."/>
            <person name="Nealson K.H."/>
            <person name="Kurokawa K."/>
            <person name="Hongoh Y."/>
        </authorList>
    </citation>
    <scope>NUCLEOTIDE SEQUENCE [LARGE SCALE GENOMIC DNA]</scope>
    <source>
        <strain evidence="2 6">S09_30</strain>
        <strain evidence="3 7">S34</strain>
        <strain evidence="4 5">S44</strain>
    </source>
</reference>
<gene>
    <name evidence="2" type="ORF">HKBW3S09_00386</name>
    <name evidence="3" type="ORF">HKBW3S34_01408</name>
    <name evidence="4" type="ORF">HKBW3S44_00604</name>
</gene>
<dbReference type="EMBL" id="BLRZ01000070">
    <property type="protein sequence ID" value="GFP30487.1"/>
    <property type="molecule type" value="Genomic_DNA"/>
</dbReference>
<dbReference type="Pfam" id="PF12732">
    <property type="entry name" value="YtxH"/>
    <property type="match status" value="1"/>
</dbReference>
<keyword evidence="1" id="KW-0472">Membrane</keyword>
<dbReference type="PANTHER" id="PTHR35792:SF1">
    <property type="entry name" value="SLL0268 PROTEIN"/>
    <property type="match status" value="1"/>
</dbReference>
<comment type="caution">
    <text evidence="2">The sequence shown here is derived from an EMBL/GenBank/DDBJ whole genome shotgun (WGS) entry which is preliminary data.</text>
</comment>
<dbReference type="Proteomes" id="UP000561271">
    <property type="component" value="Unassembled WGS sequence"/>
</dbReference>
<name>A0A6V8NR91_9ACTN</name>
<evidence type="ECO:0000313" key="3">
    <source>
        <dbReference type="EMBL" id="GFP30487.1"/>
    </source>
</evidence>
<feature type="transmembrane region" description="Helical" evidence="1">
    <location>
        <begin position="12"/>
        <end position="32"/>
    </location>
</feature>